<dbReference type="PROSITE" id="PS00010">
    <property type="entry name" value="ASX_HYDROXYL"/>
    <property type="match status" value="1"/>
</dbReference>
<evidence type="ECO:0000259" key="10">
    <source>
        <dbReference type="PROSITE" id="PS50026"/>
    </source>
</evidence>
<keyword evidence="4" id="KW-0732">Signal</keyword>
<dbReference type="SUPFAM" id="SSF57196">
    <property type="entry name" value="EGF/Laminin"/>
    <property type="match status" value="1"/>
</dbReference>
<evidence type="ECO:0000313" key="12">
    <source>
        <dbReference type="Proteomes" id="UP000516437"/>
    </source>
</evidence>
<comment type="caution">
    <text evidence="11">The sequence shown here is derived from an EMBL/GenBank/DDBJ whole genome shotgun (WGS) entry which is preliminary data.</text>
</comment>
<evidence type="ECO:0000256" key="5">
    <source>
        <dbReference type="ARBA" id="ARBA00022737"/>
    </source>
</evidence>
<keyword evidence="8" id="KW-1015">Disulfide bond</keyword>
<protein>
    <submittedName>
        <fullName evidence="11">Wall-associated receptor kinase 3</fullName>
    </submittedName>
</protein>
<dbReference type="PROSITE" id="PS01187">
    <property type="entry name" value="EGF_CA"/>
    <property type="match status" value="1"/>
</dbReference>
<dbReference type="SMART" id="SM00179">
    <property type="entry name" value="EGF_CA"/>
    <property type="match status" value="1"/>
</dbReference>
<dbReference type="PANTHER" id="PTHR27005:SF283">
    <property type="entry name" value="OS02G0633066 PROTEIN"/>
    <property type="match status" value="1"/>
</dbReference>
<dbReference type="Pfam" id="PF07645">
    <property type="entry name" value="EGF_CA"/>
    <property type="match status" value="1"/>
</dbReference>
<keyword evidence="11" id="KW-0675">Receptor</keyword>
<dbReference type="OrthoDB" id="4062651at2759"/>
<keyword evidence="3" id="KW-0808">Transferase</keyword>
<keyword evidence="11" id="KW-0418">Kinase</keyword>
<dbReference type="GO" id="GO:0005524">
    <property type="term" value="F:ATP binding"/>
    <property type="evidence" value="ECO:0007669"/>
    <property type="project" value="UniProtKB-KW"/>
</dbReference>
<keyword evidence="12" id="KW-1185">Reference proteome</keyword>
<name>A0A6A1VHQ5_9ROSI</name>
<keyword evidence="2 9" id="KW-0245">EGF-like domain</keyword>
<dbReference type="GO" id="GO:0004674">
    <property type="term" value="F:protein serine/threonine kinase activity"/>
    <property type="evidence" value="ECO:0007669"/>
    <property type="project" value="UniProtKB-KW"/>
</dbReference>
<reference evidence="11 12" key="1">
    <citation type="journal article" date="2019" name="Plant Biotechnol. J.">
        <title>The red bayberry genome and genetic basis of sex determination.</title>
        <authorList>
            <person name="Jia H.M."/>
            <person name="Jia H.J."/>
            <person name="Cai Q.L."/>
            <person name="Wang Y."/>
            <person name="Zhao H.B."/>
            <person name="Yang W.F."/>
            <person name="Wang G.Y."/>
            <person name="Li Y.H."/>
            <person name="Zhan D.L."/>
            <person name="Shen Y.T."/>
            <person name="Niu Q.F."/>
            <person name="Chang L."/>
            <person name="Qiu J."/>
            <person name="Zhao L."/>
            <person name="Xie H.B."/>
            <person name="Fu W.Y."/>
            <person name="Jin J."/>
            <person name="Li X.W."/>
            <person name="Jiao Y."/>
            <person name="Zhou C.C."/>
            <person name="Tu T."/>
            <person name="Chai C.Y."/>
            <person name="Gao J.L."/>
            <person name="Fan L.J."/>
            <person name="van de Weg E."/>
            <person name="Wang J.Y."/>
            <person name="Gao Z.S."/>
        </authorList>
    </citation>
    <scope>NUCLEOTIDE SEQUENCE [LARGE SCALE GENOMIC DNA]</scope>
    <source>
        <tissue evidence="11">Leaves</tissue>
    </source>
</reference>
<accession>A0A6A1VHQ5</accession>
<evidence type="ECO:0000256" key="1">
    <source>
        <dbReference type="ARBA" id="ARBA00022527"/>
    </source>
</evidence>
<proteinExistence type="predicted"/>
<dbReference type="PANTHER" id="PTHR27005">
    <property type="entry name" value="WALL-ASSOCIATED RECEPTOR KINASE-LIKE 21"/>
    <property type="match status" value="1"/>
</dbReference>
<dbReference type="Proteomes" id="UP000516437">
    <property type="component" value="Chromosome 5"/>
</dbReference>
<sequence length="243" mass="26759">MRRRGWITHVEDTTHVTIPTTAMNTVASVKKVMMDAGNPYLPNGCQDIDECTQIPNACNITTTCTNLPENFTCSCPKGFEGDGLIQGTGCSPKVGKSTDSKYAIPLKLLTGKEVLSFDGLESERSLAMYFVATVKENCLLKILADHIKKEIKVEELKEVDELAKRCLRVKREDMPTMREVAMELEVKGNKLRMMGKHPWGKADLDIEETEHLLSAPSAHSFIINAGNDSSSSIAGGYKSMSND</sequence>
<comment type="caution">
    <text evidence="9">Lacks conserved residue(s) required for the propagation of feature annotation.</text>
</comment>
<evidence type="ECO:0000256" key="8">
    <source>
        <dbReference type="ARBA" id="ARBA00023157"/>
    </source>
</evidence>
<evidence type="ECO:0000256" key="6">
    <source>
        <dbReference type="ARBA" id="ARBA00022741"/>
    </source>
</evidence>
<dbReference type="CDD" id="cd00054">
    <property type="entry name" value="EGF_CA"/>
    <property type="match status" value="1"/>
</dbReference>
<feature type="domain" description="EGF-like" evidence="10">
    <location>
        <begin position="47"/>
        <end position="82"/>
    </location>
</feature>
<dbReference type="PROSITE" id="PS50026">
    <property type="entry name" value="EGF_3"/>
    <property type="match status" value="1"/>
</dbReference>
<dbReference type="Gene3D" id="2.10.25.10">
    <property type="entry name" value="Laminin"/>
    <property type="match status" value="1"/>
</dbReference>
<dbReference type="InterPro" id="IPR045274">
    <property type="entry name" value="WAK-like"/>
</dbReference>
<gene>
    <name evidence="11" type="ORF">CJ030_MR5G020691</name>
</gene>
<dbReference type="InterPro" id="IPR001881">
    <property type="entry name" value="EGF-like_Ca-bd_dom"/>
</dbReference>
<evidence type="ECO:0000256" key="7">
    <source>
        <dbReference type="ARBA" id="ARBA00022840"/>
    </source>
</evidence>
<dbReference type="GO" id="GO:0007166">
    <property type="term" value="P:cell surface receptor signaling pathway"/>
    <property type="evidence" value="ECO:0007669"/>
    <property type="project" value="InterPro"/>
</dbReference>
<organism evidence="11 12">
    <name type="scientific">Morella rubra</name>
    <name type="common">Chinese bayberry</name>
    <dbReference type="NCBI Taxonomy" id="262757"/>
    <lineage>
        <taxon>Eukaryota</taxon>
        <taxon>Viridiplantae</taxon>
        <taxon>Streptophyta</taxon>
        <taxon>Embryophyta</taxon>
        <taxon>Tracheophyta</taxon>
        <taxon>Spermatophyta</taxon>
        <taxon>Magnoliopsida</taxon>
        <taxon>eudicotyledons</taxon>
        <taxon>Gunneridae</taxon>
        <taxon>Pentapetalae</taxon>
        <taxon>rosids</taxon>
        <taxon>fabids</taxon>
        <taxon>Fagales</taxon>
        <taxon>Myricaceae</taxon>
        <taxon>Morella</taxon>
    </lineage>
</organism>
<keyword evidence="1" id="KW-0723">Serine/threonine-protein kinase</keyword>
<dbReference type="InterPro" id="IPR049883">
    <property type="entry name" value="NOTCH1_EGF-like"/>
</dbReference>
<dbReference type="GO" id="GO:0005886">
    <property type="term" value="C:plasma membrane"/>
    <property type="evidence" value="ECO:0007669"/>
    <property type="project" value="TreeGrafter"/>
</dbReference>
<evidence type="ECO:0000256" key="3">
    <source>
        <dbReference type="ARBA" id="ARBA00022679"/>
    </source>
</evidence>
<dbReference type="InterPro" id="IPR000742">
    <property type="entry name" value="EGF"/>
</dbReference>
<dbReference type="InterPro" id="IPR018097">
    <property type="entry name" value="EGF_Ca-bd_CS"/>
</dbReference>
<keyword evidence="5" id="KW-0677">Repeat</keyword>
<dbReference type="GO" id="GO:0005509">
    <property type="term" value="F:calcium ion binding"/>
    <property type="evidence" value="ECO:0007669"/>
    <property type="project" value="InterPro"/>
</dbReference>
<evidence type="ECO:0000256" key="4">
    <source>
        <dbReference type="ARBA" id="ARBA00022729"/>
    </source>
</evidence>
<evidence type="ECO:0000313" key="11">
    <source>
        <dbReference type="EMBL" id="KAB1212402.1"/>
    </source>
</evidence>
<dbReference type="EMBL" id="RXIC02000023">
    <property type="protein sequence ID" value="KAB1212402.1"/>
    <property type="molecule type" value="Genomic_DNA"/>
</dbReference>
<dbReference type="InterPro" id="IPR000152">
    <property type="entry name" value="EGF-type_Asp/Asn_hydroxyl_site"/>
</dbReference>
<evidence type="ECO:0000256" key="2">
    <source>
        <dbReference type="ARBA" id="ARBA00022536"/>
    </source>
</evidence>
<keyword evidence="7" id="KW-0067">ATP-binding</keyword>
<evidence type="ECO:0000256" key="9">
    <source>
        <dbReference type="PROSITE-ProRule" id="PRU00076"/>
    </source>
</evidence>
<dbReference type="FunFam" id="2.10.25.10:FF:000038">
    <property type="entry name" value="Fibrillin 2"/>
    <property type="match status" value="1"/>
</dbReference>
<dbReference type="AlphaFoldDB" id="A0A6A1VHQ5"/>
<dbReference type="Gene3D" id="1.10.510.10">
    <property type="entry name" value="Transferase(Phosphotransferase) domain 1"/>
    <property type="match status" value="1"/>
</dbReference>
<keyword evidence="6" id="KW-0547">Nucleotide-binding</keyword>